<accession>A0A1I5ABU6</accession>
<protein>
    <submittedName>
        <fullName evidence="2">Pentapeptide repeat-containing protein</fullName>
    </submittedName>
</protein>
<keyword evidence="1" id="KW-1133">Transmembrane helix</keyword>
<reference evidence="2 3" key="1">
    <citation type="submission" date="2016-10" db="EMBL/GenBank/DDBJ databases">
        <authorList>
            <person name="de Groot N.N."/>
        </authorList>
    </citation>
    <scope>NUCLEOTIDE SEQUENCE [LARGE SCALE GENOMIC DNA]</scope>
    <source>
        <strain evidence="2 3">CGMCC 1.9157</strain>
    </source>
</reference>
<keyword evidence="1" id="KW-0472">Membrane</keyword>
<gene>
    <name evidence="2" type="ORF">SAMN04488056_101431</name>
</gene>
<proteinExistence type="predicted"/>
<dbReference type="AlphaFoldDB" id="A0A1I5ABU6"/>
<feature type="transmembrane region" description="Helical" evidence="1">
    <location>
        <begin position="21"/>
        <end position="40"/>
    </location>
</feature>
<dbReference type="InterPro" id="IPR001646">
    <property type="entry name" value="5peptide_repeat"/>
</dbReference>
<feature type="transmembrane region" description="Helical" evidence="1">
    <location>
        <begin position="60"/>
        <end position="80"/>
    </location>
</feature>
<evidence type="ECO:0000313" key="3">
    <source>
        <dbReference type="Proteomes" id="UP000199236"/>
    </source>
</evidence>
<dbReference type="RefSeq" id="WP_090068353.1">
    <property type="nucleotide sequence ID" value="NZ_FOVR01000001.1"/>
</dbReference>
<organism evidence="2 3">
    <name type="scientific">Cohaesibacter marisflavi</name>
    <dbReference type="NCBI Taxonomy" id="655353"/>
    <lineage>
        <taxon>Bacteria</taxon>
        <taxon>Pseudomonadati</taxon>
        <taxon>Pseudomonadota</taxon>
        <taxon>Alphaproteobacteria</taxon>
        <taxon>Hyphomicrobiales</taxon>
        <taxon>Cohaesibacteraceae</taxon>
    </lineage>
</organism>
<dbReference type="SUPFAM" id="SSF141571">
    <property type="entry name" value="Pentapeptide repeat-like"/>
    <property type="match status" value="1"/>
</dbReference>
<evidence type="ECO:0000256" key="1">
    <source>
        <dbReference type="SAM" id="Phobius"/>
    </source>
</evidence>
<dbReference type="Gene3D" id="2.160.20.80">
    <property type="entry name" value="E3 ubiquitin-protein ligase SopA"/>
    <property type="match status" value="1"/>
</dbReference>
<keyword evidence="1" id="KW-0812">Transmembrane</keyword>
<name>A0A1I5ABU6_9HYPH</name>
<sequence>MNDREIIKFLTPAGIWLRRHLIYLGAFVLLFSGFGLWLIFNDVASAEASVWKEFSEIARNLGLLLLGVIGLPLAIWRSVVASSQAKTAIKQSQHTAKQIELLQQGQLADRFTKAAAMLTEKDVAGGEAGIFALREIASADPEAYYQTVQDVLCSFIRNYSRRYKSEYDASSSLKTAMRVISQLRNDLGKDRDIGWRPPLGRAHFKRFYEDRIRLNFSNADLFKSCFVNSRIECATFENANFLESDLRGADFKRTNFSGATFDDARLECMIIDHQTLATLSLDRTMWKATNKGDYFLIECINPFRNSLLHSTHPSPDPAPQSAEE</sequence>
<dbReference type="Pfam" id="PF00805">
    <property type="entry name" value="Pentapeptide"/>
    <property type="match status" value="1"/>
</dbReference>
<evidence type="ECO:0000313" key="2">
    <source>
        <dbReference type="EMBL" id="SFN60041.1"/>
    </source>
</evidence>
<keyword evidence="3" id="KW-1185">Reference proteome</keyword>
<dbReference type="EMBL" id="FOVR01000001">
    <property type="protein sequence ID" value="SFN60041.1"/>
    <property type="molecule type" value="Genomic_DNA"/>
</dbReference>
<dbReference type="OrthoDB" id="8452477at2"/>
<dbReference type="STRING" id="655353.SAMN04488056_101431"/>
<dbReference type="Proteomes" id="UP000199236">
    <property type="component" value="Unassembled WGS sequence"/>
</dbReference>